<dbReference type="Proteomes" id="UP000467240">
    <property type="component" value="Unassembled WGS sequence"/>
</dbReference>
<protein>
    <submittedName>
        <fullName evidence="9">ABC transporter permease</fullName>
    </submittedName>
</protein>
<evidence type="ECO:0000256" key="6">
    <source>
        <dbReference type="ARBA" id="ARBA00023136"/>
    </source>
</evidence>
<dbReference type="SUPFAM" id="SSF161098">
    <property type="entry name" value="MetI-like"/>
    <property type="match status" value="1"/>
</dbReference>
<dbReference type="Pfam" id="PF19300">
    <property type="entry name" value="BPD_transp_1_N"/>
    <property type="match status" value="1"/>
</dbReference>
<comment type="similarity">
    <text evidence="7">Belongs to the binding-protein-dependent transport system permease family.</text>
</comment>
<dbReference type="InterPro" id="IPR035906">
    <property type="entry name" value="MetI-like_sf"/>
</dbReference>
<accession>A0A7J5BQK4</accession>
<dbReference type="InterPro" id="IPR000515">
    <property type="entry name" value="MetI-like"/>
</dbReference>
<dbReference type="GO" id="GO:0005886">
    <property type="term" value="C:plasma membrane"/>
    <property type="evidence" value="ECO:0007669"/>
    <property type="project" value="UniProtKB-SubCell"/>
</dbReference>
<evidence type="ECO:0000256" key="2">
    <source>
        <dbReference type="ARBA" id="ARBA00022448"/>
    </source>
</evidence>
<comment type="caution">
    <text evidence="9">The sequence shown here is derived from an EMBL/GenBank/DDBJ whole genome shotgun (WGS) entry which is preliminary data.</text>
</comment>
<dbReference type="InterPro" id="IPR045621">
    <property type="entry name" value="BPD_transp_1_N"/>
</dbReference>
<name>A0A7J5BQK4_9MICO</name>
<dbReference type="PANTHER" id="PTHR43163:SF6">
    <property type="entry name" value="DIPEPTIDE TRANSPORT SYSTEM PERMEASE PROTEIN DPPB-RELATED"/>
    <property type="match status" value="1"/>
</dbReference>
<organism evidence="9 10">
    <name type="scientific">Pseudoclavibacter chungangensis</name>
    <dbReference type="NCBI Taxonomy" id="587635"/>
    <lineage>
        <taxon>Bacteria</taxon>
        <taxon>Bacillati</taxon>
        <taxon>Actinomycetota</taxon>
        <taxon>Actinomycetes</taxon>
        <taxon>Micrococcales</taxon>
        <taxon>Microbacteriaceae</taxon>
        <taxon>Pseudoclavibacter</taxon>
    </lineage>
</organism>
<gene>
    <name evidence="9" type="ORF">F8O01_14460</name>
</gene>
<dbReference type="Pfam" id="PF00528">
    <property type="entry name" value="BPD_transp_1"/>
    <property type="match status" value="1"/>
</dbReference>
<evidence type="ECO:0000256" key="3">
    <source>
        <dbReference type="ARBA" id="ARBA00022475"/>
    </source>
</evidence>
<keyword evidence="5 7" id="KW-1133">Transmembrane helix</keyword>
<dbReference type="RefSeq" id="WP_158041662.1">
    <property type="nucleotide sequence ID" value="NZ_JACCFV010000001.1"/>
</dbReference>
<sequence length="350" mass="36941">MNRSYLAFAARRALQAIVVVLLAYVFTFVVISVLPGDPVTSTLRNPDNGFSEDEIQRIIAYYGLDQPLVVQLWTSLSRFLVGDFGISLRSNLPVAQIIGEALPSTLVLATSALAVAIVLASLIAYGTQVLPPKYGQGVLRAFPSLFLSVPNFVIGLLLIHVFAFGLGLFRIIDPESPWGTFFAAVALGIPVSAQIAEVLIAGLDHESSQDYAAVARSRGLGRTRLFAAHLVKPASLPVVTVIALTIGELLGGSLITETVFGRTGVGSVVQRAVSSQDLPVLQAVVSLAAVVFVVANLLADLSYPLLDPRVRIEGARVKRVPAVADPAAATTAPDVAKTPLTAITTTARPE</sequence>
<evidence type="ECO:0000313" key="10">
    <source>
        <dbReference type="Proteomes" id="UP000467240"/>
    </source>
</evidence>
<evidence type="ECO:0000259" key="8">
    <source>
        <dbReference type="PROSITE" id="PS50928"/>
    </source>
</evidence>
<feature type="transmembrane region" description="Helical" evidence="7">
    <location>
        <begin position="145"/>
        <end position="172"/>
    </location>
</feature>
<feature type="transmembrane region" description="Helical" evidence="7">
    <location>
        <begin position="224"/>
        <end position="246"/>
    </location>
</feature>
<keyword evidence="10" id="KW-1185">Reference proteome</keyword>
<dbReference type="OrthoDB" id="9778910at2"/>
<evidence type="ECO:0000256" key="7">
    <source>
        <dbReference type="RuleBase" id="RU363032"/>
    </source>
</evidence>
<dbReference type="GO" id="GO:0055085">
    <property type="term" value="P:transmembrane transport"/>
    <property type="evidence" value="ECO:0007669"/>
    <property type="project" value="InterPro"/>
</dbReference>
<evidence type="ECO:0000313" key="9">
    <source>
        <dbReference type="EMBL" id="KAB1653825.1"/>
    </source>
</evidence>
<dbReference type="EMBL" id="WBJZ01000021">
    <property type="protein sequence ID" value="KAB1653825.1"/>
    <property type="molecule type" value="Genomic_DNA"/>
</dbReference>
<dbReference type="PANTHER" id="PTHR43163">
    <property type="entry name" value="DIPEPTIDE TRANSPORT SYSTEM PERMEASE PROTEIN DPPB-RELATED"/>
    <property type="match status" value="1"/>
</dbReference>
<feature type="transmembrane region" description="Helical" evidence="7">
    <location>
        <begin position="178"/>
        <end position="203"/>
    </location>
</feature>
<dbReference type="PROSITE" id="PS50928">
    <property type="entry name" value="ABC_TM1"/>
    <property type="match status" value="1"/>
</dbReference>
<feature type="domain" description="ABC transmembrane type-1" evidence="8">
    <location>
        <begin position="102"/>
        <end position="299"/>
    </location>
</feature>
<dbReference type="AlphaFoldDB" id="A0A7J5BQK4"/>
<evidence type="ECO:0000256" key="4">
    <source>
        <dbReference type="ARBA" id="ARBA00022692"/>
    </source>
</evidence>
<keyword evidence="4 7" id="KW-0812">Transmembrane</keyword>
<feature type="transmembrane region" description="Helical" evidence="7">
    <location>
        <begin position="12"/>
        <end position="34"/>
    </location>
</feature>
<keyword evidence="6 7" id="KW-0472">Membrane</keyword>
<reference evidence="9 10" key="1">
    <citation type="submission" date="2019-09" db="EMBL/GenBank/DDBJ databases">
        <title>Phylogeny of genus Pseudoclavibacter and closely related genus.</title>
        <authorList>
            <person name="Li Y."/>
        </authorList>
    </citation>
    <scope>NUCLEOTIDE SEQUENCE [LARGE SCALE GENOMIC DNA]</scope>
    <source>
        <strain evidence="9 10">DSM 23821</strain>
    </source>
</reference>
<evidence type="ECO:0000256" key="5">
    <source>
        <dbReference type="ARBA" id="ARBA00022989"/>
    </source>
</evidence>
<dbReference type="CDD" id="cd06261">
    <property type="entry name" value="TM_PBP2"/>
    <property type="match status" value="1"/>
</dbReference>
<evidence type="ECO:0000256" key="1">
    <source>
        <dbReference type="ARBA" id="ARBA00004651"/>
    </source>
</evidence>
<keyword evidence="3" id="KW-1003">Cell membrane</keyword>
<feature type="transmembrane region" description="Helical" evidence="7">
    <location>
        <begin position="280"/>
        <end position="299"/>
    </location>
</feature>
<feature type="transmembrane region" description="Helical" evidence="7">
    <location>
        <begin position="106"/>
        <end position="125"/>
    </location>
</feature>
<comment type="subcellular location">
    <subcellularLocation>
        <location evidence="1 7">Cell membrane</location>
        <topology evidence="1 7">Multi-pass membrane protein</topology>
    </subcellularLocation>
</comment>
<dbReference type="Gene3D" id="1.10.3720.10">
    <property type="entry name" value="MetI-like"/>
    <property type="match status" value="1"/>
</dbReference>
<proteinExistence type="inferred from homology"/>
<keyword evidence="2 7" id="KW-0813">Transport</keyword>